<evidence type="ECO:0000256" key="3">
    <source>
        <dbReference type="ARBA" id="ARBA00022723"/>
    </source>
</evidence>
<comment type="similarity">
    <text evidence="2">Belongs to the krueppel C2H2-type zinc-finger protein family.</text>
</comment>
<keyword evidence="6" id="KW-0862">Zinc</keyword>
<accession>A0A6Q2Z6Q2</accession>
<dbReference type="OMA" id="KAFCHAQ"/>
<dbReference type="InParanoid" id="A0A6Q2Z6Q2"/>
<dbReference type="AlphaFoldDB" id="A0A6Q2Z6Q2"/>
<keyword evidence="10" id="KW-0539">Nucleus</keyword>
<dbReference type="SUPFAM" id="SSF57667">
    <property type="entry name" value="beta-beta-alpha zinc fingers"/>
    <property type="match status" value="5"/>
</dbReference>
<dbReference type="PANTHER" id="PTHR16515:SF55">
    <property type="entry name" value="C2H2-TYPE DOMAIN-CONTAINING PROTEIN"/>
    <property type="match status" value="1"/>
</dbReference>
<dbReference type="InterPro" id="IPR050331">
    <property type="entry name" value="Zinc_finger"/>
</dbReference>
<feature type="domain" description="C2H2-type" evidence="13">
    <location>
        <begin position="111"/>
        <end position="138"/>
    </location>
</feature>
<keyword evidence="5 11" id="KW-0863">Zinc-finger</keyword>
<comment type="subcellular location">
    <subcellularLocation>
        <location evidence="1">Nucleus</location>
    </subcellularLocation>
</comment>
<name>A0A6Q2Z6Q2_ESOLU</name>
<keyword evidence="9" id="KW-0804">Transcription</keyword>
<evidence type="ECO:0000259" key="13">
    <source>
        <dbReference type="PROSITE" id="PS50157"/>
    </source>
</evidence>
<feature type="domain" description="C2H2-type" evidence="13">
    <location>
        <begin position="251"/>
        <end position="278"/>
    </location>
</feature>
<organism evidence="14 15">
    <name type="scientific">Esox lucius</name>
    <name type="common">Northern pike</name>
    <dbReference type="NCBI Taxonomy" id="8010"/>
    <lineage>
        <taxon>Eukaryota</taxon>
        <taxon>Metazoa</taxon>
        <taxon>Chordata</taxon>
        <taxon>Craniata</taxon>
        <taxon>Vertebrata</taxon>
        <taxon>Euteleostomi</taxon>
        <taxon>Actinopterygii</taxon>
        <taxon>Neopterygii</taxon>
        <taxon>Teleostei</taxon>
        <taxon>Protacanthopterygii</taxon>
        <taxon>Esociformes</taxon>
        <taxon>Esocidae</taxon>
        <taxon>Esox</taxon>
    </lineage>
</organism>
<keyword evidence="7" id="KW-0805">Transcription regulation</keyword>
<dbReference type="PROSITE" id="PS00028">
    <property type="entry name" value="ZINC_FINGER_C2H2_1"/>
    <property type="match status" value="7"/>
</dbReference>
<feature type="domain" description="C2H2-type" evidence="13">
    <location>
        <begin position="139"/>
        <end position="158"/>
    </location>
</feature>
<proteinExistence type="inferred from homology"/>
<dbReference type="GO" id="GO:0005634">
    <property type="term" value="C:nucleus"/>
    <property type="evidence" value="ECO:0007669"/>
    <property type="project" value="UniProtKB-SubCell"/>
</dbReference>
<dbReference type="Pfam" id="PF00096">
    <property type="entry name" value="zf-C2H2"/>
    <property type="match status" value="6"/>
</dbReference>
<evidence type="ECO:0000256" key="10">
    <source>
        <dbReference type="ARBA" id="ARBA00023242"/>
    </source>
</evidence>
<sequence length="380" mass="43155">MKQPQNEGYIEQVRSTKHFDQLCAGSFYMSTPGLIMTHKSKCVLPPSYKHQTPEEHQSEAHHSSTAEPQEDETNGEPGIWVKSGPASETVRLTPAAADNQAVEHLPGRDKITCSYCNKHFNYRSQLIIHERVHTRERPFVCKQCGKGFSQINSLTKHQLSNKACEGQHKCKECGKVFRHAQSLTNHGASAHSFGKRLACQTRGKTLHTKNALLAHTSTHERTFRCEICGKSFGKKQILKSHQFTHTGERPFVCNYCGKSFAFLCNLKTHERVHTGEKPFGCERCGRRFTQKHVLEKHLCKTLHTKNALLAHTSTHERTFRCEICGKSFGTKQILKSHQFTHTGERPFVCNYCGKSFAFLCNLKTHERVHTGENFKVSSHL</sequence>
<evidence type="ECO:0000313" key="15">
    <source>
        <dbReference type="Proteomes" id="UP000265140"/>
    </source>
</evidence>
<dbReference type="PANTHER" id="PTHR16515">
    <property type="entry name" value="PR DOMAIN ZINC FINGER PROTEIN"/>
    <property type="match status" value="1"/>
</dbReference>
<reference evidence="15" key="1">
    <citation type="journal article" date="2014" name="PLoS ONE">
        <title>The genome and linkage map of the northern pike (Esox lucius): conserved synteny revealed between the salmonid sister group and the Neoteleostei.</title>
        <authorList>
            <person name="Rondeau E.B."/>
            <person name="Minkley D.R."/>
            <person name="Leong J.S."/>
            <person name="Messmer A.M."/>
            <person name="Jantzen J.R."/>
            <person name="von Schalburg K.R."/>
            <person name="Lemon C."/>
            <person name="Bird N.H."/>
            <person name="Koop B.F."/>
        </authorList>
    </citation>
    <scope>NUCLEOTIDE SEQUENCE</scope>
</reference>
<dbReference type="Bgee" id="ENSELUG00000027752">
    <property type="expression patterns" value="Expressed in ovary and 15 other cell types or tissues"/>
</dbReference>
<dbReference type="InterPro" id="IPR036236">
    <property type="entry name" value="Znf_C2H2_sf"/>
</dbReference>
<dbReference type="GeneTree" id="ENSGT00940000166158"/>
<feature type="region of interest" description="Disordered" evidence="12">
    <location>
        <begin position="46"/>
        <end position="83"/>
    </location>
</feature>
<evidence type="ECO:0000256" key="7">
    <source>
        <dbReference type="ARBA" id="ARBA00023015"/>
    </source>
</evidence>
<evidence type="ECO:0000256" key="4">
    <source>
        <dbReference type="ARBA" id="ARBA00022737"/>
    </source>
</evidence>
<feature type="domain" description="C2H2-type" evidence="13">
    <location>
        <begin position="279"/>
        <end position="308"/>
    </location>
</feature>
<protein>
    <recommendedName>
        <fullName evidence="13">C2H2-type domain-containing protein</fullName>
    </recommendedName>
</protein>
<evidence type="ECO:0000256" key="1">
    <source>
        <dbReference type="ARBA" id="ARBA00004123"/>
    </source>
</evidence>
<dbReference type="FunFam" id="3.30.160.60:FF:001004">
    <property type="entry name" value="Zinc finger protein 426"/>
    <property type="match status" value="1"/>
</dbReference>
<keyword evidence="4" id="KW-0677">Repeat</keyword>
<dbReference type="InterPro" id="IPR013087">
    <property type="entry name" value="Znf_C2H2_type"/>
</dbReference>
<dbReference type="FunFam" id="3.30.160.60:FF:002737">
    <property type="entry name" value="AGAP008430-PA"/>
    <property type="match status" value="2"/>
</dbReference>
<dbReference type="SMART" id="SM00355">
    <property type="entry name" value="ZnF_C2H2"/>
    <property type="match status" value="9"/>
</dbReference>
<dbReference type="Gene3D" id="3.30.160.60">
    <property type="entry name" value="Classic Zinc Finger"/>
    <property type="match status" value="8"/>
</dbReference>
<dbReference type="PROSITE" id="PS50157">
    <property type="entry name" value="ZINC_FINGER_C2H2_2"/>
    <property type="match status" value="8"/>
</dbReference>
<feature type="domain" description="C2H2-type" evidence="13">
    <location>
        <begin position="319"/>
        <end position="346"/>
    </location>
</feature>
<dbReference type="GO" id="GO:0045893">
    <property type="term" value="P:positive regulation of DNA-templated transcription"/>
    <property type="evidence" value="ECO:0007669"/>
    <property type="project" value="UniProtKB-ARBA"/>
</dbReference>
<dbReference type="Pfam" id="PF13894">
    <property type="entry name" value="zf-C2H2_4"/>
    <property type="match status" value="1"/>
</dbReference>
<dbReference type="GO" id="GO:0043565">
    <property type="term" value="F:sequence-specific DNA binding"/>
    <property type="evidence" value="ECO:0007669"/>
    <property type="project" value="UniProtKB-ARBA"/>
</dbReference>
<evidence type="ECO:0000256" key="11">
    <source>
        <dbReference type="PROSITE-ProRule" id="PRU00042"/>
    </source>
</evidence>
<evidence type="ECO:0000256" key="12">
    <source>
        <dbReference type="SAM" id="MobiDB-lite"/>
    </source>
</evidence>
<feature type="compositionally biased region" description="Basic and acidic residues" evidence="12">
    <location>
        <begin position="51"/>
        <end position="64"/>
    </location>
</feature>
<evidence type="ECO:0000313" key="14">
    <source>
        <dbReference type="Ensembl" id="ENSELUP00000074069.2"/>
    </source>
</evidence>
<reference evidence="14" key="4">
    <citation type="submission" date="2025-09" db="UniProtKB">
        <authorList>
            <consortium name="Ensembl"/>
        </authorList>
    </citation>
    <scope>IDENTIFICATION</scope>
</reference>
<keyword evidence="3" id="KW-0479">Metal-binding</keyword>
<evidence type="ECO:0000256" key="8">
    <source>
        <dbReference type="ARBA" id="ARBA00023125"/>
    </source>
</evidence>
<reference evidence="14" key="3">
    <citation type="submission" date="2025-08" db="UniProtKB">
        <authorList>
            <consortium name="Ensembl"/>
        </authorList>
    </citation>
    <scope>IDENTIFICATION</scope>
</reference>
<feature type="domain" description="C2H2-type" evidence="13">
    <location>
        <begin position="223"/>
        <end position="250"/>
    </location>
</feature>
<dbReference type="FunFam" id="3.30.160.60:FF:000425">
    <property type="entry name" value="PLAG1 like zinc finger 1"/>
    <property type="match status" value="1"/>
</dbReference>
<dbReference type="FunFam" id="3.30.160.60:FF:001732">
    <property type="entry name" value="Zgc:162936"/>
    <property type="match status" value="1"/>
</dbReference>
<evidence type="ECO:0000256" key="6">
    <source>
        <dbReference type="ARBA" id="ARBA00022833"/>
    </source>
</evidence>
<feature type="domain" description="C2H2-type" evidence="13">
    <location>
        <begin position="168"/>
        <end position="196"/>
    </location>
</feature>
<dbReference type="GO" id="GO:0005694">
    <property type="term" value="C:chromosome"/>
    <property type="evidence" value="ECO:0007669"/>
    <property type="project" value="UniProtKB-ARBA"/>
</dbReference>
<dbReference type="GO" id="GO:0008270">
    <property type="term" value="F:zinc ion binding"/>
    <property type="evidence" value="ECO:0007669"/>
    <property type="project" value="UniProtKB-KW"/>
</dbReference>
<dbReference type="FunFam" id="3.30.160.60:FF:000030">
    <property type="entry name" value="Zinc finger protein 628"/>
    <property type="match status" value="1"/>
</dbReference>
<evidence type="ECO:0000256" key="5">
    <source>
        <dbReference type="ARBA" id="ARBA00022771"/>
    </source>
</evidence>
<evidence type="ECO:0000256" key="2">
    <source>
        <dbReference type="ARBA" id="ARBA00006991"/>
    </source>
</evidence>
<dbReference type="Proteomes" id="UP000265140">
    <property type="component" value="Chromosome 25"/>
</dbReference>
<evidence type="ECO:0000256" key="9">
    <source>
        <dbReference type="ARBA" id="ARBA00023163"/>
    </source>
</evidence>
<reference evidence="14" key="2">
    <citation type="submission" date="2020-02" db="EMBL/GenBank/DDBJ databases">
        <title>Esox lucius (northern pike) genome, fEsoLuc1, primary haplotype.</title>
        <authorList>
            <person name="Myers G."/>
            <person name="Karagic N."/>
            <person name="Meyer A."/>
            <person name="Pippel M."/>
            <person name="Reichard M."/>
            <person name="Winkler S."/>
            <person name="Tracey A."/>
            <person name="Sims Y."/>
            <person name="Howe K."/>
            <person name="Rhie A."/>
            <person name="Formenti G."/>
            <person name="Durbin R."/>
            <person name="Fedrigo O."/>
            <person name="Jarvis E.D."/>
        </authorList>
    </citation>
    <scope>NUCLEOTIDE SEQUENCE [LARGE SCALE GENOMIC DNA]</scope>
</reference>
<keyword evidence="8" id="KW-0238">DNA-binding</keyword>
<dbReference type="Ensembl" id="ENSELUT00000082058.2">
    <property type="protein sequence ID" value="ENSELUP00000074069.2"/>
    <property type="gene ID" value="ENSELUG00000027752.2"/>
</dbReference>
<feature type="domain" description="C2H2-type" evidence="13">
    <location>
        <begin position="347"/>
        <end position="374"/>
    </location>
</feature>
<keyword evidence="15" id="KW-1185">Reference proteome</keyword>